<evidence type="ECO:0000313" key="7">
    <source>
        <dbReference type="EMBL" id="SDF20531.1"/>
    </source>
</evidence>
<dbReference type="EMBL" id="FNAO01000019">
    <property type="protein sequence ID" value="SDF20531.1"/>
    <property type="molecule type" value="Genomic_DNA"/>
</dbReference>
<feature type="transmembrane region" description="Helical" evidence="6">
    <location>
        <begin position="152"/>
        <end position="170"/>
    </location>
</feature>
<dbReference type="Pfam" id="PF03706">
    <property type="entry name" value="LPG_synthase_TM"/>
    <property type="match status" value="1"/>
</dbReference>
<dbReference type="GO" id="GO:0005886">
    <property type="term" value="C:plasma membrane"/>
    <property type="evidence" value="ECO:0007669"/>
    <property type="project" value="UniProtKB-SubCell"/>
</dbReference>
<name>A0A1G7J6M7_9FLAO</name>
<dbReference type="OrthoDB" id="1123508at2"/>
<dbReference type="STRING" id="641691.SAMN05421636_1194"/>
<keyword evidence="3 6" id="KW-0812">Transmembrane</keyword>
<evidence type="ECO:0000256" key="4">
    <source>
        <dbReference type="ARBA" id="ARBA00022989"/>
    </source>
</evidence>
<gene>
    <name evidence="7" type="ORF">SAMN05421636_1194</name>
</gene>
<evidence type="ECO:0000313" key="8">
    <source>
        <dbReference type="Proteomes" id="UP000199109"/>
    </source>
</evidence>
<keyword evidence="5 6" id="KW-0472">Membrane</keyword>
<keyword evidence="4 6" id="KW-1133">Transmembrane helix</keyword>
<feature type="transmembrane region" description="Helical" evidence="6">
    <location>
        <begin position="258"/>
        <end position="280"/>
    </location>
</feature>
<dbReference type="AlphaFoldDB" id="A0A1G7J6M7"/>
<evidence type="ECO:0000256" key="1">
    <source>
        <dbReference type="ARBA" id="ARBA00004651"/>
    </source>
</evidence>
<dbReference type="RefSeq" id="WP_091874287.1">
    <property type="nucleotide sequence ID" value="NZ_FNAO01000019.1"/>
</dbReference>
<evidence type="ECO:0000256" key="2">
    <source>
        <dbReference type="ARBA" id="ARBA00022475"/>
    </source>
</evidence>
<evidence type="ECO:0008006" key="9">
    <source>
        <dbReference type="Google" id="ProtNLM"/>
    </source>
</evidence>
<reference evidence="7 8" key="1">
    <citation type="submission" date="2016-10" db="EMBL/GenBank/DDBJ databases">
        <authorList>
            <person name="de Groot N.N."/>
        </authorList>
    </citation>
    <scope>NUCLEOTIDE SEQUENCE [LARGE SCALE GENOMIC DNA]</scope>
    <source>
        <strain evidence="7 8">DSM 23421</strain>
    </source>
</reference>
<organism evidence="7 8">
    <name type="scientific">Pricia antarctica</name>
    <dbReference type="NCBI Taxonomy" id="641691"/>
    <lineage>
        <taxon>Bacteria</taxon>
        <taxon>Pseudomonadati</taxon>
        <taxon>Bacteroidota</taxon>
        <taxon>Flavobacteriia</taxon>
        <taxon>Flavobacteriales</taxon>
        <taxon>Flavobacteriaceae</taxon>
        <taxon>Pricia</taxon>
    </lineage>
</organism>
<feature type="transmembrane region" description="Helical" evidence="6">
    <location>
        <begin position="190"/>
        <end position="207"/>
    </location>
</feature>
<comment type="subcellular location">
    <subcellularLocation>
        <location evidence="1">Cell membrane</location>
        <topology evidence="1">Multi-pass membrane protein</topology>
    </subcellularLocation>
</comment>
<dbReference type="InterPro" id="IPR022791">
    <property type="entry name" value="L-PG_synthase/AglD"/>
</dbReference>
<keyword evidence="2" id="KW-1003">Cell membrane</keyword>
<feature type="transmembrane region" description="Helical" evidence="6">
    <location>
        <begin position="119"/>
        <end position="140"/>
    </location>
</feature>
<accession>A0A1G7J6M7</accession>
<feature type="transmembrane region" description="Helical" evidence="6">
    <location>
        <begin position="82"/>
        <end position="99"/>
    </location>
</feature>
<dbReference type="PANTHER" id="PTHR40277">
    <property type="entry name" value="BLL5419 PROTEIN"/>
    <property type="match status" value="1"/>
</dbReference>
<evidence type="ECO:0000256" key="3">
    <source>
        <dbReference type="ARBA" id="ARBA00022692"/>
    </source>
</evidence>
<protein>
    <recommendedName>
        <fullName evidence="9">Lysylphosphatidylglycerol synthase TM region</fullName>
    </recommendedName>
</protein>
<feature type="transmembrane region" description="Helical" evidence="6">
    <location>
        <begin position="42"/>
        <end position="61"/>
    </location>
</feature>
<dbReference type="PANTHER" id="PTHR40277:SF1">
    <property type="entry name" value="BLL5419 PROTEIN"/>
    <property type="match status" value="1"/>
</dbReference>
<dbReference type="Proteomes" id="UP000199109">
    <property type="component" value="Unassembled WGS sequence"/>
</dbReference>
<dbReference type="NCBIfam" id="TIGR00374">
    <property type="entry name" value="flippase-like domain"/>
    <property type="match status" value="1"/>
</dbReference>
<sequence>MAKWRKKGIALLKIVISLLLVYFVFTKVDFQEVWDILQKSRSGYIVLALLFFIASKIFSAFRLNLYFHQLGVFLTQKSNLKLYLLGMFYNLFLPGGIGGDAYKGYLIRKKFEVRTKRVVAVLLLDRLSGMLLLFVYACLLTMGLKDMLLMEYRFLFGFAIVFSMLLFWVINKRFFDYVFPVFWRSVGYSALVQGLQLASLYCILNALSIENDILAYLFVFLISSIVSVVPLTIGGIGSREVTFYYGALWLGLNQDTSIGISMMFFGITAFVSLLGVYFHFRKLGLEVGSDNASSISGNSRP</sequence>
<evidence type="ECO:0000256" key="5">
    <source>
        <dbReference type="ARBA" id="ARBA00023136"/>
    </source>
</evidence>
<proteinExistence type="predicted"/>
<evidence type="ECO:0000256" key="6">
    <source>
        <dbReference type="SAM" id="Phobius"/>
    </source>
</evidence>
<keyword evidence="8" id="KW-1185">Reference proteome</keyword>
<feature type="transmembrane region" description="Helical" evidence="6">
    <location>
        <begin position="214"/>
        <end position="238"/>
    </location>
</feature>